<keyword evidence="2" id="KW-0732">Signal</keyword>
<evidence type="ECO:0000313" key="5">
    <source>
        <dbReference type="Proteomes" id="UP000027265"/>
    </source>
</evidence>
<organism evidence="4 5">
    <name type="scientific">Jaapia argillacea MUCL 33604</name>
    <dbReference type="NCBI Taxonomy" id="933084"/>
    <lineage>
        <taxon>Eukaryota</taxon>
        <taxon>Fungi</taxon>
        <taxon>Dikarya</taxon>
        <taxon>Basidiomycota</taxon>
        <taxon>Agaricomycotina</taxon>
        <taxon>Agaricomycetes</taxon>
        <taxon>Agaricomycetidae</taxon>
        <taxon>Jaapiales</taxon>
        <taxon>Jaapiaceae</taxon>
        <taxon>Jaapia</taxon>
    </lineage>
</organism>
<feature type="compositionally biased region" description="Polar residues" evidence="1">
    <location>
        <begin position="258"/>
        <end position="268"/>
    </location>
</feature>
<dbReference type="Proteomes" id="UP000027265">
    <property type="component" value="Unassembled WGS sequence"/>
</dbReference>
<accession>A0A067P4N5</accession>
<feature type="chain" id="PRO_5001642874" description="DUF6532 domain-containing protein" evidence="2">
    <location>
        <begin position="32"/>
        <end position="687"/>
    </location>
</feature>
<dbReference type="InParanoid" id="A0A067P4N5"/>
<feature type="compositionally biased region" description="Polar residues" evidence="1">
    <location>
        <begin position="319"/>
        <end position="329"/>
    </location>
</feature>
<feature type="compositionally biased region" description="Basic and acidic residues" evidence="1">
    <location>
        <begin position="132"/>
        <end position="151"/>
    </location>
</feature>
<feature type="domain" description="DUF6532" evidence="3">
    <location>
        <begin position="427"/>
        <end position="633"/>
    </location>
</feature>
<dbReference type="AlphaFoldDB" id="A0A067P4N5"/>
<feature type="compositionally biased region" description="Basic and acidic residues" evidence="1">
    <location>
        <begin position="184"/>
        <end position="194"/>
    </location>
</feature>
<dbReference type="EMBL" id="KL197771">
    <property type="protein sequence ID" value="KDQ49878.1"/>
    <property type="molecule type" value="Genomic_DNA"/>
</dbReference>
<protein>
    <recommendedName>
        <fullName evidence="3">DUF6532 domain-containing protein</fullName>
    </recommendedName>
</protein>
<feature type="compositionally biased region" description="Polar residues" evidence="1">
    <location>
        <begin position="337"/>
        <end position="346"/>
    </location>
</feature>
<reference evidence="5" key="1">
    <citation type="journal article" date="2014" name="Proc. Natl. Acad. Sci. U.S.A.">
        <title>Extensive sampling of basidiomycete genomes demonstrates inadequacy of the white-rot/brown-rot paradigm for wood decay fungi.</title>
        <authorList>
            <person name="Riley R."/>
            <person name="Salamov A.A."/>
            <person name="Brown D.W."/>
            <person name="Nagy L.G."/>
            <person name="Floudas D."/>
            <person name="Held B.W."/>
            <person name="Levasseur A."/>
            <person name="Lombard V."/>
            <person name="Morin E."/>
            <person name="Otillar R."/>
            <person name="Lindquist E.A."/>
            <person name="Sun H."/>
            <person name="LaButti K.M."/>
            <person name="Schmutz J."/>
            <person name="Jabbour D."/>
            <person name="Luo H."/>
            <person name="Baker S.E."/>
            <person name="Pisabarro A.G."/>
            <person name="Walton J.D."/>
            <person name="Blanchette R.A."/>
            <person name="Henrissat B."/>
            <person name="Martin F."/>
            <person name="Cullen D."/>
            <person name="Hibbett D.S."/>
            <person name="Grigoriev I.V."/>
        </authorList>
    </citation>
    <scope>NUCLEOTIDE SEQUENCE [LARGE SCALE GENOMIC DNA]</scope>
    <source>
        <strain evidence="5">MUCL 33604</strain>
    </source>
</reference>
<dbReference type="InterPro" id="IPR045341">
    <property type="entry name" value="DUF6532"/>
</dbReference>
<dbReference type="Pfam" id="PF20149">
    <property type="entry name" value="DUF6532"/>
    <property type="match status" value="1"/>
</dbReference>
<feature type="compositionally biased region" description="Polar residues" evidence="1">
    <location>
        <begin position="279"/>
        <end position="289"/>
    </location>
</feature>
<dbReference type="STRING" id="933084.A0A067P4N5"/>
<feature type="compositionally biased region" description="Basic and acidic residues" evidence="1">
    <location>
        <begin position="245"/>
        <end position="254"/>
    </location>
</feature>
<dbReference type="HOGENOM" id="CLU_400648_0_0_1"/>
<proteinExistence type="predicted"/>
<evidence type="ECO:0000259" key="3">
    <source>
        <dbReference type="Pfam" id="PF20149"/>
    </source>
</evidence>
<name>A0A067P4N5_9AGAM</name>
<evidence type="ECO:0000256" key="2">
    <source>
        <dbReference type="SAM" id="SignalP"/>
    </source>
</evidence>
<gene>
    <name evidence="4" type="ORF">JAAARDRAFT_51553</name>
</gene>
<feature type="signal peptide" evidence="2">
    <location>
        <begin position="1"/>
        <end position="31"/>
    </location>
</feature>
<feature type="region of interest" description="Disordered" evidence="1">
    <location>
        <begin position="84"/>
        <end position="346"/>
    </location>
</feature>
<keyword evidence="5" id="KW-1185">Reference proteome</keyword>
<sequence length="687" mass="75958">MNAAPAWPCPFTSSHCSLLIIVSLMSRNTRSKKIAENSNAQAKEDAKKLMYKERGQKAAATRKANAMAKTQPVKLWRTDSQPLAPAVAEPQGQAEMHDVGQVKPTNSSMVEDEATRKRALSSVVTAQQGKRLKSDRDKLVEEANKSDEKGNQKRRHGPARILSDSELDAPPVESSRKSSQLKKGGSDKSGKDVLDVDEGSFNEEGEDAEVGFVGSENEEERDAREAEIPEQADDWLYESGVKPSKRQEKLDFERPYFPQTNPRTTTPASKLPLPVRIGSKSTPRQTPATPSAKPPRHRRNRSSVDVKVHPVTIPVASRHTPSIASKSSTHPPPDSCPRQTARGTSVAQLDDVSDVDDNKGLGFTLKCPSFLETEMSCDEDVKIGIMAAVNSSVPNYADLKLGETGKINLGQQSEEVQDVMRRSIPRLLLEACFENTFPIKKELTNLTTDILLHVAHEIGYTEIVNRLNQRAESAEVKKYRRRFASVPESRFTLARGDLKDTASKCVASYHALPSDRDSCEKRVETLKARSPQYPFIFPEGRNGKGLLRDKPFLHPMIIYVLREGFFGDDSIVANFPGAFIPKKGADPEVPPPMLALVATAVFAALDEWTSGTHTTIKFEANKYASIYQDHIHTRSDLEELPATAGTYHPLMAKIFADAQCGCRPVARVRPASEMIQHINLEDDSDEE</sequence>
<feature type="compositionally biased region" description="Acidic residues" evidence="1">
    <location>
        <begin position="195"/>
        <end position="209"/>
    </location>
</feature>
<dbReference type="OrthoDB" id="3214739at2759"/>
<evidence type="ECO:0000256" key="1">
    <source>
        <dbReference type="SAM" id="MobiDB-lite"/>
    </source>
</evidence>
<evidence type="ECO:0000313" key="4">
    <source>
        <dbReference type="EMBL" id="KDQ49878.1"/>
    </source>
</evidence>